<dbReference type="SMART" id="SM00387">
    <property type="entry name" value="HATPase_c"/>
    <property type="match status" value="1"/>
</dbReference>
<dbReference type="Proteomes" id="UP000252707">
    <property type="component" value="Unassembled WGS sequence"/>
</dbReference>
<dbReference type="Gene3D" id="2.10.70.100">
    <property type="match status" value="1"/>
</dbReference>
<dbReference type="PROSITE" id="PS50109">
    <property type="entry name" value="HIS_KIN"/>
    <property type="match status" value="1"/>
</dbReference>
<dbReference type="CDD" id="cd16917">
    <property type="entry name" value="HATPase_UhpB-NarQ-NarX-like"/>
    <property type="match status" value="1"/>
</dbReference>
<evidence type="ECO:0000256" key="2">
    <source>
        <dbReference type="ARBA" id="ARBA00012438"/>
    </source>
</evidence>
<dbReference type="Pfam" id="PF00989">
    <property type="entry name" value="PAS"/>
    <property type="match status" value="1"/>
</dbReference>
<dbReference type="InterPro" id="IPR011712">
    <property type="entry name" value="Sig_transdc_His_kin_sub3_dim/P"/>
</dbReference>
<keyword evidence="10" id="KW-1185">Reference proteome</keyword>
<dbReference type="Gene3D" id="3.30.450.40">
    <property type="match status" value="1"/>
</dbReference>
<dbReference type="PANTHER" id="PTHR43304">
    <property type="entry name" value="PHYTOCHROME-LIKE PROTEIN CPH1"/>
    <property type="match status" value="1"/>
</dbReference>
<dbReference type="SUPFAM" id="SSF55781">
    <property type="entry name" value="GAF domain-like"/>
    <property type="match status" value="1"/>
</dbReference>
<dbReference type="Pfam" id="PF02518">
    <property type="entry name" value="HATPase_c"/>
    <property type="match status" value="1"/>
</dbReference>
<dbReference type="PANTHER" id="PTHR43304:SF1">
    <property type="entry name" value="PAC DOMAIN-CONTAINING PROTEIN"/>
    <property type="match status" value="1"/>
</dbReference>
<dbReference type="NCBIfam" id="TIGR00229">
    <property type="entry name" value="sensory_box"/>
    <property type="match status" value="3"/>
</dbReference>
<dbReference type="SUPFAM" id="SSF55874">
    <property type="entry name" value="ATPase domain of HSP90 chaperone/DNA topoisomerase II/histidine kinase"/>
    <property type="match status" value="1"/>
</dbReference>
<dbReference type="Gene3D" id="3.30.565.10">
    <property type="entry name" value="Histidine kinase-like ATPase, C-terminal domain"/>
    <property type="match status" value="1"/>
</dbReference>
<dbReference type="Gene3D" id="1.20.5.1930">
    <property type="match status" value="1"/>
</dbReference>
<dbReference type="InterPro" id="IPR000700">
    <property type="entry name" value="PAS-assoc_C"/>
</dbReference>
<dbReference type="GO" id="GO:0000155">
    <property type="term" value="F:phosphorelay sensor kinase activity"/>
    <property type="evidence" value="ECO:0007669"/>
    <property type="project" value="InterPro"/>
</dbReference>
<dbReference type="InterPro" id="IPR029016">
    <property type="entry name" value="GAF-like_dom_sf"/>
</dbReference>
<dbReference type="EMBL" id="QPJY01000012">
    <property type="protein sequence ID" value="RCX26063.1"/>
    <property type="molecule type" value="Genomic_DNA"/>
</dbReference>
<dbReference type="InterPro" id="IPR003594">
    <property type="entry name" value="HATPase_dom"/>
</dbReference>
<dbReference type="GO" id="GO:0046983">
    <property type="term" value="F:protein dimerization activity"/>
    <property type="evidence" value="ECO:0007669"/>
    <property type="project" value="InterPro"/>
</dbReference>
<feature type="domain" description="PAC" evidence="8">
    <location>
        <begin position="198"/>
        <end position="250"/>
    </location>
</feature>
<feature type="domain" description="PAS" evidence="7">
    <location>
        <begin position="515"/>
        <end position="570"/>
    </location>
</feature>
<sequence>MDRGGIYLIDESGGLRLERATESSQDFAQAVHRYPVDTAVARLAMAGMPFYAHHAELETTLSESERGEALRVLAIVPFRDERRVIGCLKVTSGRVDEVPMPARLALEAVASVVGLLFSRARADEVLRKFSRVIEQTASTVIITGTEGVIEYVNPRFSETTGYSAAEVIGRRPSLLRSGYTSPEEYRQLWHTIKGGDVWHGEFHNRRKDGSLYWEAATISPIRDEQGLITHFVGIKDDITDRKLAEAALKESESLLKQAQHLARIGNWRWDFRTDALIWSQELYRIFGRDPALPPANHTELMQYFTAESRARLSAAVDRTIHDGTPYETDLEMARPDGNRWVLAIGKAVRDRTGAIVELRGMMQDITDRKRAELARAEQEARYRAVIETASDGFWMLDKDGRILAVNEAYVRRSGYSREELLTMWIGDIEAQESPEEVRAHIEKVKRSGSDLFETRHRTRDGEVWPAEVNTSYSSTAGGIFFAFSRDITERKQAEESLRESENRYRNLFMHSPDCILVNHQGHITLVNRTCLRLFGVNSDQALVGKSPYDLFHPDFHPMIAARIRRMCETGEAAPPIEEKILRYDRSTVDVEVIAAPFPVGDGSAIHVILRDITERKALERQIIEVSTAEQERIGHDIHDGIGQQLTGASMLAAGIERRLIAAGHQSAATAIAELRTHLLNTLEEARSLARGLSPVDLDSEGLADALIDLAERITQTSGVKCRYEGLRTVQADNDILLVHLYRIAQEAVHNAVRHGAPGVVEIRLDPGPDGIVLTVRDDGKGFDITQDSYNRLGLRLMRYRAGIIGGRLSIAPAAQGGTLVRCEVPLSP</sequence>
<organism evidence="9 10">
    <name type="scientific">Thioalbus denitrificans</name>
    <dbReference type="NCBI Taxonomy" id="547122"/>
    <lineage>
        <taxon>Bacteria</taxon>
        <taxon>Pseudomonadati</taxon>
        <taxon>Pseudomonadota</taxon>
        <taxon>Gammaproteobacteria</taxon>
        <taxon>Chromatiales</taxon>
        <taxon>Ectothiorhodospiraceae</taxon>
        <taxon>Thioalbus</taxon>
    </lineage>
</organism>
<evidence type="ECO:0000259" key="8">
    <source>
        <dbReference type="PROSITE" id="PS50113"/>
    </source>
</evidence>
<dbReference type="Gene3D" id="3.30.450.20">
    <property type="entry name" value="PAS domain"/>
    <property type="match status" value="4"/>
</dbReference>
<dbReference type="PROSITE" id="PS50112">
    <property type="entry name" value="PAS"/>
    <property type="match status" value="3"/>
</dbReference>
<evidence type="ECO:0000313" key="9">
    <source>
        <dbReference type="EMBL" id="RCX26063.1"/>
    </source>
</evidence>
<dbReference type="SMART" id="SM00091">
    <property type="entry name" value="PAS"/>
    <property type="match status" value="4"/>
</dbReference>
<feature type="domain" description="Histidine kinase" evidence="6">
    <location>
        <begin position="632"/>
        <end position="828"/>
    </location>
</feature>
<dbReference type="InterPro" id="IPR036890">
    <property type="entry name" value="HATPase_C_sf"/>
</dbReference>
<dbReference type="AlphaFoldDB" id="A0A369BX13"/>
<comment type="caution">
    <text evidence="9">The sequence shown here is derived from an EMBL/GenBank/DDBJ whole genome shotgun (WGS) entry which is preliminary data.</text>
</comment>
<evidence type="ECO:0000313" key="10">
    <source>
        <dbReference type="Proteomes" id="UP000252707"/>
    </source>
</evidence>
<feature type="domain" description="PAC" evidence="8">
    <location>
        <begin position="574"/>
        <end position="624"/>
    </location>
</feature>
<dbReference type="Pfam" id="PF13426">
    <property type="entry name" value="PAS_9"/>
    <property type="match status" value="2"/>
</dbReference>
<evidence type="ECO:0000256" key="3">
    <source>
        <dbReference type="ARBA" id="ARBA00022553"/>
    </source>
</evidence>
<reference evidence="9 10" key="1">
    <citation type="submission" date="2018-07" db="EMBL/GenBank/DDBJ databases">
        <title>Genomic Encyclopedia of Type Strains, Phase IV (KMG-IV): sequencing the most valuable type-strain genomes for metagenomic binning, comparative biology and taxonomic classification.</title>
        <authorList>
            <person name="Goeker M."/>
        </authorList>
    </citation>
    <scope>NUCLEOTIDE SEQUENCE [LARGE SCALE GENOMIC DNA]</scope>
    <source>
        <strain evidence="9 10">DSM 26407</strain>
    </source>
</reference>
<name>A0A369BX13_9GAMM</name>
<comment type="catalytic activity">
    <reaction evidence="1">
        <text>ATP + protein L-histidine = ADP + protein N-phospho-L-histidine.</text>
        <dbReference type="EC" id="2.7.13.3"/>
    </reaction>
</comment>
<evidence type="ECO:0000256" key="4">
    <source>
        <dbReference type="ARBA" id="ARBA00022679"/>
    </source>
</evidence>
<evidence type="ECO:0000256" key="1">
    <source>
        <dbReference type="ARBA" id="ARBA00000085"/>
    </source>
</evidence>
<dbReference type="InterPro" id="IPR005467">
    <property type="entry name" value="His_kinase_dom"/>
</dbReference>
<dbReference type="Pfam" id="PF08447">
    <property type="entry name" value="PAS_3"/>
    <property type="match status" value="1"/>
</dbReference>
<feature type="domain" description="PAC" evidence="8">
    <location>
        <begin position="450"/>
        <end position="499"/>
    </location>
</feature>
<accession>A0A369BX13</accession>
<protein>
    <recommendedName>
        <fullName evidence="2">histidine kinase</fullName>
        <ecNumber evidence="2">2.7.13.3</ecNumber>
    </recommendedName>
</protein>
<feature type="domain" description="PAS" evidence="7">
    <location>
        <begin position="378"/>
        <end position="448"/>
    </location>
</feature>
<dbReference type="SMART" id="SM00086">
    <property type="entry name" value="PAC"/>
    <property type="match status" value="3"/>
</dbReference>
<dbReference type="GO" id="GO:0016020">
    <property type="term" value="C:membrane"/>
    <property type="evidence" value="ECO:0007669"/>
    <property type="project" value="InterPro"/>
</dbReference>
<dbReference type="InterPro" id="IPR001610">
    <property type="entry name" value="PAC"/>
</dbReference>
<dbReference type="SUPFAM" id="SSF55785">
    <property type="entry name" value="PYP-like sensor domain (PAS domain)"/>
    <property type="match status" value="4"/>
</dbReference>
<dbReference type="InterPro" id="IPR013767">
    <property type="entry name" value="PAS_fold"/>
</dbReference>
<evidence type="ECO:0000256" key="5">
    <source>
        <dbReference type="ARBA" id="ARBA00022777"/>
    </source>
</evidence>
<proteinExistence type="predicted"/>
<dbReference type="EC" id="2.7.13.3" evidence="2"/>
<dbReference type="InterPro" id="IPR013655">
    <property type="entry name" value="PAS_fold_3"/>
</dbReference>
<feature type="domain" description="PAS" evidence="7">
    <location>
        <begin position="125"/>
        <end position="170"/>
    </location>
</feature>
<evidence type="ECO:0000259" key="7">
    <source>
        <dbReference type="PROSITE" id="PS50112"/>
    </source>
</evidence>
<dbReference type="GO" id="GO:0006355">
    <property type="term" value="P:regulation of DNA-templated transcription"/>
    <property type="evidence" value="ECO:0007669"/>
    <property type="project" value="InterPro"/>
</dbReference>
<feature type="domain" description="PAC" evidence="8">
    <location>
        <begin position="326"/>
        <end position="377"/>
    </location>
</feature>
<keyword evidence="5" id="KW-0418">Kinase</keyword>
<dbReference type="CDD" id="cd00130">
    <property type="entry name" value="PAS"/>
    <property type="match status" value="4"/>
</dbReference>
<dbReference type="InterPro" id="IPR052162">
    <property type="entry name" value="Sensor_kinase/Photoreceptor"/>
</dbReference>
<dbReference type="PROSITE" id="PS50113">
    <property type="entry name" value="PAC"/>
    <property type="match status" value="4"/>
</dbReference>
<keyword evidence="3" id="KW-0597">Phosphoprotein</keyword>
<keyword evidence="4" id="KW-0808">Transferase</keyword>
<gene>
    <name evidence="9" type="ORF">DFQ59_11266</name>
</gene>
<evidence type="ECO:0000259" key="6">
    <source>
        <dbReference type="PROSITE" id="PS50109"/>
    </source>
</evidence>
<dbReference type="Pfam" id="PF07730">
    <property type="entry name" value="HisKA_3"/>
    <property type="match status" value="1"/>
</dbReference>
<dbReference type="InterPro" id="IPR035965">
    <property type="entry name" value="PAS-like_dom_sf"/>
</dbReference>
<dbReference type="InterPro" id="IPR000014">
    <property type="entry name" value="PAS"/>
</dbReference>